<proteinExistence type="inferred from homology"/>
<evidence type="ECO:0000256" key="5">
    <source>
        <dbReference type="ARBA" id="ARBA00022741"/>
    </source>
</evidence>
<dbReference type="InParanoid" id="A0A4Q1BJG5"/>
<dbReference type="NCBIfam" id="TIGR01494">
    <property type="entry name" value="ATPase_P-type"/>
    <property type="match status" value="2"/>
</dbReference>
<dbReference type="GO" id="GO:0012505">
    <property type="term" value="C:endomembrane system"/>
    <property type="evidence" value="ECO:0007669"/>
    <property type="project" value="UniProtKB-SubCell"/>
</dbReference>
<evidence type="ECO:0000256" key="3">
    <source>
        <dbReference type="ARBA" id="ARBA00022692"/>
    </source>
</evidence>
<gene>
    <name evidence="14" type="ORF">M231_04849</name>
</gene>
<feature type="transmembrane region" description="Helical" evidence="10">
    <location>
        <begin position="237"/>
        <end position="258"/>
    </location>
</feature>
<keyword evidence="8 10" id="KW-1133">Transmembrane helix</keyword>
<dbReference type="Pfam" id="PF00122">
    <property type="entry name" value="E1-E2_ATPase"/>
    <property type="match status" value="1"/>
</dbReference>
<evidence type="ECO:0000256" key="4">
    <source>
        <dbReference type="ARBA" id="ARBA00022723"/>
    </source>
</evidence>
<accession>A0A4Q1BJG5</accession>
<dbReference type="SUPFAM" id="SSF55008">
    <property type="entry name" value="HMA, heavy metal-associated domain"/>
    <property type="match status" value="1"/>
</dbReference>
<dbReference type="SUPFAM" id="SSF56784">
    <property type="entry name" value="HAD-like"/>
    <property type="match status" value="1"/>
</dbReference>
<dbReference type="Pfam" id="PF00403">
    <property type="entry name" value="HMA"/>
    <property type="match status" value="1"/>
</dbReference>
<dbReference type="Pfam" id="PF00702">
    <property type="entry name" value="Hydrolase"/>
    <property type="match status" value="1"/>
</dbReference>
<dbReference type="Proteomes" id="UP000289152">
    <property type="component" value="Unassembled WGS sequence"/>
</dbReference>
<evidence type="ECO:0000256" key="8">
    <source>
        <dbReference type="ARBA" id="ARBA00022989"/>
    </source>
</evidence>
<dbReference type="InterPro" id="IPR018303">
    <property type="entry name" value="ATPase_P-typ_P_site"/>
</dbReference>
<comment type="subcellular location">
    <subcellularLocation>
        <location evidence="1">Endomembrane system</location>
        <topology evidence="1">Multi-pass membrane protein</topology>
    </subcellularLocation>
    <subcellularLocation>
        <location evidence="10">Membrane</location>
    </subcellularLocation>
</comment>
<dbReference type="GO" id="GO:0005507">
    <property type="term" value="F:copper ion binding"/>
    <property type="evidence" value="ECO:0007669"/>
    <property type="project" value="TreeGrafter"/>
</dbReference>
<dbReference type="OMA" id="HWMLPAW"/>
<evidence type="ECO:0000313" key="14">
    <source>
        <dbReference type="EMBL" id="RXK37851.1"/>
    </source>
</evidence>
<dbReference type="AlphaFoldDB" id="A0A4Q1BJG5"/>
<dbReference type="PRINTS" id="PR00119">
    <property type="entry name" value="CATATPASE"/>
</dbReference>
<feature type="domain" description="P-type ATPase A" evidence="12">
    <location>
        <begin position="405"/>
        <end position="492"/>
    </location>
</feature>
<dbReference type="Gene3D" id="3.30.70.100">
    <property type="match status" value="1"/>
</dbReference>
<dbReference type="Gene3D" id="2.70.150.10">
    <property type="entry name" value="Calcium-transporting ATPase, cytoplasmic transduction domain A"/>
    <property type="match status" value="1"/>
</dbReference>
<evidence type="ECO:0000313" key="15">
    <source>
        <dbReference type="Proteomes" id="UP000289152"/>
    </source>
</evidence>
<dbReference type="SUPFAM" id="SSF81653">
    <property type="entry name" value="Calcium ATPase, transduction domain A"/>
    <property type="match status" value="1"/>
</dbReference>
<dbReference type="Gene3D" id="3.40.1110.10">
    <property type="entry name" value="Calcium-transporting ATPase, cytoplasmic domain N"/>
    <property type="match status" value="1"/>
</dbReference>
<dbReference type="InterPro" id="IPR023299">
    <property type="entry name" value="ATPase_P-typ_cyto_dom_N"/>
</dbReference>
<dbReference type="InterPro" id="IPR044492">
    <property type="entry name" value="P_typ_ATPase_HD_dom"/>
</dbReference>
<dbReference type="FunCoup" id="A0A4Q1BJG5">
    <property type="interactions" value="306"/>
</dbReference>
<dbReference type="STRING" id="5217.A0A4Q1BJG5"/>
<dbReference type="PRINTS" id="PR00943">
    <property type="entry name" value="CUATPASE"/>
</dbReference>
<dbReference type="CDD" id="cd00371">
    <property type="entry name" value="HMA"/>
    <property type="match status" value="1"/>
</dbReference>
<feature type="transmembrane region" description="Helical" evidence="10">
    <location>
        <begin position="313"/>
        <end position="334"/>
    </location>
</feature>
<dbReference type="InterPro" id="IPR023298">
    <property type="entry name" value="ATPase_P-typ_TM_dom_sf"/>
</dbReference>
<evidence type="ECO:0000256" key="2">
    <source>
        <dbReference type="ARBA" id="ARBA00006024"/>
    </source>
</evidence>
<dbReference type="OrthoDB" id="432719at2759"/>
<feature type="domain" description="HMA" evidence="13">
    <location>
        <begin position="68"/>
        <end position="133"/>
    </location>
</feature>
<evidence type="ECO:0000256" key="11">
    <source>
        <dbReference type="SAM" id="MobiDB-lite"/>
    </source>
</evidence>
<dbReference type="InterPro" id="IPR036163">
    <property type="entry name" value="HMA_dom_sf"/>
</dbReference>
<dbReference type="VEuPathDB" id="FungiDB:TREMEDRAFT_46100"/>
<dbReference type="SFLD" id="SFLDG00002">
    <property type="entry name" value="C1.7:_P-type_atpase_like"/>
    <property type="match status" value="1"/>
</dbReference>
<dbReference type="SUPFAM" id="SSF81660">
    <property type="entry name" value="Metal cation-transporting ATPase, ATP-binding domain N"/>
    <property type="match status" value="1"/>
</dbReference>
<comment type="similarity">
    <text evidence="2 10">Belongs to the cation transport ATPase (P-type) (TC 3.A.3) family. Type IB subfamily.</text>
</comment>
<dbReference type="GO" id="GO:0016020">
    <property type="term" value="C:membrane"/>
    <property type="evidence" value="ECO:0007669"/>
    <property type="project" value="UniProtKB-SubCell"/>
</dbReference>
<keyword evidence="9 10" id="KW-0472">Membrane</keyword>
<evidence type="ECO:0000256" key="9">
    <source>
        <dbReference type="ARBA" id="ARBA00023136"/>
    </source>
</evidence>
<keyword evidence="4 10" id="KW-0479">Metal-binding</keyword>
<dbReference type="Gene3D" id="3.40.50.1000">
    <property type="entry name" value="HAD superfamily/HAD-like"/>
    <property type="match status" value="1"/>
</dbReference>
<feature type="transmembrane region" description="Helical" evidence="10">
    <location>
        <begin position="346"/>
        <end position="363"/>
    </location>
</feature>
<comment type="caution">
    <text evidence="14">The sequence shown here is derived from an EMBL/GenBank/DDBJ whole genome shotgun (WGS) entry which is preliminary data.</text>
</comment>
<dbReference type="InterPro" id="IPR027256">
    <property type="entry name" value="P-typ_ATPase_IB"/>
</dbReference>
<dbReference type="InterPro" id="IPR023214">
    <property type="entry name" value="HAD_sf"/>
</dbReference>
<evidence type="ECO:0000256" key="7">
    <source>
        <dbReference type="ARBA" id="ARBA00022967"/>
    </source>
</evidence>
<keyword evidence="6 10" id="KW-0067">ATP-binding</keyword>
<evidence type="ECO:0000259" key="13">
    <source>
        <dbReference type="Pfam" id="PF00403"/>
    </source>
</evidence>
<sequence>MSLPIHTPPSGHTRGRSNSGLLSAIMSSPLSLFSPKMGYGNISVDESKLGESSKLVAHDSAGVKRVELRIGGMTCGACVASIEGQMKQPGIRSVQISLLAERGVVEYEEDFVDNKGQPWTDGRVAAEIEDIGFDAEVVEKSEVEQVDLRIFGLENTDLVQPIVSATLSLAGVHAAALPYPHTNLIFSHSPLLVSLRTIVDTLTKAFPQLTFLPTSTKNDSQLASLQKHKETALWRRIFILSACFAVPNFVIGMLSMHLPMWLMGWTSWRIVRGIYLGDVVCLGLTLPVQVWLGRRFYDNAWKSLRHKSATMDVLVVLGTSAAFGYSVAAMFFAMFSSDPDYRPQTFFDTSTMLITFVSLGRYIENLAKGKTSAALTDLMALTPSSATIFVAPPSEDEKFDASAPTRKIPTELVQVGDVVLLVPGERISADGVVLSGSTSVDESMVTGEALAVPKVAKSQVIGGTVNGLGTLTFRVTRAGSNTALAQIVKLVEDAQTSKAPIQAFADRVAGIFVPAVILLSLATFFIWMFISLVSSTGSLPDVFHSPGMSKFGVCLKLCISVVVVACPCALGLATPTAVMVGTGVGAKNGILIKGGKALEACRDVRRVVFDKTGTVTEGKMRVTATFWTPNGNLLTSDDALQPDLDTASTLSLTTAAPPLQRHTVLALLALSEARSEHPLAVAVASYAREALSNAGLAPPHGEVTSFESHPGQGVESFVKLANNRGEEQLRIGKTEFILSTESKTNEALGETSLSGSLRHFEQVQTSRARTVIFVSIIRPASSPIPVLAIALSDSPKPSSIHAISSLRRMGISVSLLTGDAPSTARAIAREIGIPEDDVYAGVSPKGKAKIVRDLMTNQNGGVAMVGDGINDSPALVAASLGIALSSGTSVAIEAADVVLMRSDLLDVVAALDLGRSIFRKIRWNLLWACCYNILMIPLAMGVLLPWGIHLHPMMAAAAMAFSSVSVVLSSLTLRWWRRPASSLMPGQTPEPSGIMFGIGELYSEFVEYISTILSSVKSGNWSFLRGLNTRRPSTAEYEAIPLSMDRASPLPR</sequence>
<dbReference type="InterPro" id="IPR008250">
    <property type="entry name" value="ATPase_P-typ_transduc_dom_A_sf"/>
</dbReference>
<dbReference type="PANTHER" id="PTHR43520">
    <property type="entry name" value="ATP7, ISOFORM B"/>
    <property type="match status" value="1"/>
</dbReference>
<feature type="transmembrane region" description="Helical" evidence="10">
    <location>
        <begin position="925"/>
        <end position="948"/>
    </location>
</feature>
<dbReference type="SFLD" id="SFLDS00003">
    <property type="entry name" value="Haloacid_Dehalogenase"/>
    <property type="match status" value="1"/>
</dbReference>
<feature type="transmembrane region" description="Helical" evidence="10">
    <location>
        <begin position="954"/>
        <end position="976"/>
    </location>
</feature>
<protein>
    <submittedName>
        <fullName evidence="14">Cu2+-exporting ATPase</fullName>
    </submittedName>
</protein>
<dbReference type="InterPro" id="IPR001757">
    <property type="entry name" value="P_typ_ATPase"/>
</dbReference>
<dbReference type="InterPro" id="IPR006121">
    <property type="entry name" value="HMA_dom"/>
</dbReference>
<dbReference type="FunFam" id="3.30.70.100:FF:000043">
    <property type="entry name" value="Copper-transporting ATPase 2"/>
    <property type="match status" value="1"/>
</dbReference>
<feature type="transmembrane region" description="Helical" evidence="10">
    <location>
        <begin position="550"/>
        <end position="573"/>
    </location>
</feature>
<keyword evidence="7" id="KW-1278">Translocase</keyword>
<organism evidence="14 15">
    <name type="scientific">Tremella mesenterica</name>
    <name type="common">Jelly fungus</name>
    <dbReference type="NCBI Taxonomy" id="5217"/>
    <lineage>
        <taxon>Eukaryota</taxon>
        <taxon>Fungi</taxon>
        <taxon>Dikarya</taxon>
        <taxon>Basidiomycota</taxon>
        <taxon>Agaricomycotina</taxon>
        <taxon>Tremellomycetes</taxon>
        <taxon>Tremellales</taxon>
        <taxon>Tremellaceae</taxon>
        <taxon>Tremella</taxon>
    </lineage>
</organism>
<feature type="transmembrane region" description="Helical" evidence="10">
    <location>
        <begin position="508"/>
        <end position="530"/>
    </location>
</feature>
<dbReference type="GO" id="GO:0016887">
    <property type="term" value="F:ATP hydrolysis activity"/>
    <property type="evidence" value="ECO:0007669"/>
    <property type="project" value="InterPro"/>
</dbReference>
<dbReference type="InterPro" id="IPR059000">
    <property type="entry name" value="ATPase_P-type_domA"/>
</dbReference>
<dbReference type="SUPFAM" id="SSF81665">
    <property type="entry name" value="Calcium ATPase, transmembrane domain M"/>
    <property type="match status" value="1"/>
</dbReference>
<dbReference type="InterPro" id="IPR036412">
    <property type="entry name" value="HAD-like_sf"/>
</dbReference>
<evidence type="ECO:0000256" key="1">
    <source>
        <dbReference type="ARBA" id="ARBA00004127"/>
    </source>
</evidence>
<dbReference type="NCBIfam" id="TIGR01525">
    <property type="entry name" value="ATPase-IB_hvy"/>
    <property type="match status" value="1"/>
</dbReference>
<keyword evidence="5 10" id="KW-0547">Nucleotide-binding</keyword>
<keyword evidence="15" id="KW-1185">Reference proteome</keyword>
<evidence type="ECO:0000259" key="12">
    <source>
        <dbReference type="Pfam" id="PF00122"/>
    </source>
</evidence>
<feature type="transmembrane region" description="Helical" evidence="10">
    <location>
        <begin position="270"/>
        <end position="292"/>
    </location>
</feature>
<dbReference type="GO" id="GO:0005524">
    <property type="term" value="F:ATP binding"/>
    <property type="evidence" value="ECO:0007669"/>
    <property type="project" value="UniProtKB-UniRule"/>
</dbReference>
<dbReference type="SFLD" id="SFLDF00027">
    <property type="entry name" value="p-type_atpase"/>
    <property type="match status" value="1"/>
</dbReference>
<dbReference type="GO" id="GO:0043682">
    <property type="term" value="F:P-type divalent copper transporter activity"/>
    <property type="evidence" value="ECO:0007669"/>
    <property type="project" value="TreeGrafter"/>
</dbReference>
<dbReference type="PANTHER" id="PTHR43520:SF8">
    <property type="entry name" value="P-TYPE CU(+) TRANSPORTER"/>
    <property type="match status" value="1"/>
</dbReference>
<dbReference type="CDD" id="cd02094">
    <property type="entry name" value="P-type_ATPase_Cu-like"/>
    <property type="match status" value="1"/>
</dbReference>
<dbReference type="PRINTS" id="PR00942">
    <property type="entry name" value="CUATPASEI"/>
</dbReference>
<keyword evidence="3 10" id="KW-0812">Transmembrane</keyword>
<name>A0A4Q1BJG5_TREME</name>
<evidence type="ECO:0000256" key="6">
    <source>
        <dbReference type="ARBA" id="ARBA00022840"/>
    </source>
</evidence>
<feature type="region of interest" description="Disordered" evidence="11">
    <location>
        <begin position="1"/>
        <end position="20"/>
    </location>
</feature>
<dbReference type="GO" id="GO:0055070">
    <property type="term" value="P:copper ion homeostasis"/>
    <property type="evidence" value="ECO:0007669"/>
    <property type="project" value="TreeGrafter"/>
</dbReference>
<evidence type="ECO:0000256" key="10">
    <source>
        <dbReference type="RuleBase" id="RU362081"/>
    </source>
</evidence>
<dbReference type="EMBL" id="SDIL01000058">
    <property type="protein sequence ID" value="RXK37851.1"/>
    <property type="molecule type" value="Genomic_DNA"/>
</dbReference>
<dbReference type="FunFam" id="2.70.150.10:FF:000002">
    <property type="entry name" value="Copper-transporting ATPase 1, putative"/>
    <property type="match status" value="1"/>
</dbReference>
<dbReference type="PROSITE" id="PS00154">
    <property type="entry name" value="ATPASE_E1_E2"/>
    <property type="match status" value="1"/>
</dbReference>
<reference evidence="14 15" key="1">
    <citation type="submission" date="2016-06" db="EMBL/GenBank/DDBJ databases">
        <title>Evolution of pathogenesis and genome organization in the Tremellales.</title>
        <authorList>
            <person name="Cuomo C."/>
            <person name="Litvintseva A."/>
            <person name="Heitman J."/>
            <person name="Chen Y."/>
            <person name="Sun S."/>
            <person name="Springer D."/>
            <person name="Dromer F."/>
            <person name="Young S."/>
            <person name="Zeng Q."/>
            <person name="Chapman S."/>
            <person name="Gujja S."/>
            <person name="Saif S."/>
            <person name="Birren B."/>
        </authorList>
    </citation>
    <scope>NUCLEOTIDE SEQUENCE [LARGE SCALE GENOMIC DNA]</scope>
    <source>
        <strain evidence="14 15">ATCC 28783</strain>
    </source>
</reference>